<protein>
    <recommendedName>
        <fullName evidence="4">Ig-like domain-containing protein</fullName>
    </recommendedName>
</protein>
<dbReference type="AlphaFoldDB" id="A0A6G1LDW9"/>
<organism evidence="2 3">
    <name type="scientific">Teratosphaeria nubilosa</name>
    <dbReference type="NCBI Taxonomy" id="161662"/>
    <lineage>
        <taxon>Eukaryota</taxon>
        <taxon>Fungi</taxon>
        <taxon>Dikarya</taxon>
        <taxon>Ascomycota</taxon>
        <taxon>Pezizomycotina</taxon>
        <taxon>Dothideomycetes</taxon>
        <taxon>Dothideomycetidae</taxon>
        <taxon>Mycosphaerellales</taxon>
        <taxon>Teratosphaeriaceae</taxon>
        <taxon>Teratosphaeria</taxon>
    </lineage>
</organism>
<dbReference type="EMBL" id="ML995823">
    <property type="protein sequence ID" value="KAF2770792.1"/>
    <property type="molecule type" value="Genomic_DNA"/>
</dbReference>
<name>A0A6G1LDW9_9PEZI</name>
<dbReference type="Proteomes" id="UP000799436">
    <property type="component" value="Unassembled WGS sequence"/>
</dbReference>
<feature type="signal peptide" evidence="1">
    <location>
        <begin position="1"/>
        <end position="20"/>
    </location>
</feature>
<gene>
    <name evidence="2" type="ORF">EJ03DRAFT_326131</name>
</gene>
<accession>A0A6G1LDW9</accession>
<proteinExistence type="predicted"/>
<evidence type="ECO:0000313" key="3">
    <source>
        <dbReference type="Proteomes" id="UP000799436"/>
    </source>
</evidence>
<keyword evidence="1" id="KW-0732">Signal</keyword>
<sequence length="87" mass="9556">MKPVTVAIGLLSLQISTTTAASCKCNSKISDCMGYGQPQKYSWSCQATQDDPDMHLGPSNNNCNFRQLGRDIKTNIPTKYYCCTIKG</sequence>
<dbReference type="PROSITE" id="PS51257">
    <property type="entry name" value="PROKAR_LIPOPROTEIN"/>
    <property type="match status" value="1"/>
</dbReference>
<evidence type="ECO:0008006" key="4">
    <source>
        <dbReference type="Google" id="ProtNLM"/>
    </source>
</evidence>
<evidence type="ECO:0000256" key="1">
    <source>
        <dbReference type="SAM" id="SignalP"/>
    </source>
</evidence>
<keyword evidence="3" id="KW-1185">Reference proteome</keyword>
<reference evidence="2" key="1">
    <citation type="journal article" date="2020" name="Stud. Mycol.">
        <title>101 Dothideomycetes genomes: a test case for predicting lifestyles and emergence of pathogens.</title>
        <authorList>
            <person name="Haridas S."/>
            <person name="Albert R."/>
            <person name="Binder M."/>
            <person name="Bloem J."/>
            <person name="Labutti K."/>
            <person name="Salamov A."/>
            <person name="Andreopoulos B."/>
            <person name="Baker S."/>
            <person name="Barry K."/>
            <person name="Bills G."/>
            <person name="Bluhm B."/>
            <person name="Cannon C."/>
            <person name="Castanera R."/>
            <person name="Culley D."/>
            <person name="Daum C."/>
            <person name="Ezra D."/>
            <person name="Gonzalez J."/>
            <person name="Henrissat B."/>
            <person name="Kuo A."/>
            <person name="Liang C."/>
            <person name="Lipzen A."/>
            <person name="Lutzoni F."/>
            <person name="Magnuson J."/>
            <person name="Mondo S."/>
            <person name="Nolan M."/>
            <person name="Ohm R."/>
            <person name="Pangilinan J."/>
            <person name="Park H.-J."/>
            <person name="Ramirez L."/>
            <person name="Alfaro M."/>
            <person name="Sun H."/>
            <person name="Tritt A."/>
            <person name="Yoshinaga Y."/>
            <person name="Zwiers L.-H."/>
            <person name="Turgeon B."/>
            <person name="Goodwin S."/>
            <person name="Spatafora J."/>
            <person name="Crous P."/>
            <person name="Grigoriev I."/>
        </authorList>
    </citation>
    <scope>NUCLEOTIDE SEQUENCE</scope>
    <source>
        <strain evidence="2">CBS 116005</strain>
    </source>
</reference>
<evidence type="ECO:0000313" key="2">
    <source>
        <dbReference type="EMBL" id="KAF2770792.1"/>
    </source>
</evidence>
<feature type="chain" id="PRO_5026116854" description="Ig-like domain-containing protein" evidence="1">
    <location>
        <begin position="21"/>
        <end position="87"/>
    </location>
</feature>